<name>A0A1A9UDB3_GLOAU</name>
<reference evidence="3" key="1">
    <citation type="submission" date="2020-05" db="UniProtKB">
        <authorList>
            <consortium name="EnsemblMetazoa"/>
        </authorList>
    </citation>
    <scope>IDENTIFICATION</scope>
    <source>
        <strain evidence="3">TTRI</strain>
    </source>
</reference>
<evidence type="ECO:0000256" key="1">
    <source>
        <dbReference type="ARBA" id="ARBA00006019"/>
    </source>
</evidence>
<dbReference type="InterPro" id="IPR001373">
    <property type="entry name" value="Cullin_N"/>
</dbReference>
<dbReference type="Gene3D" id="1.20.1310.10">
    <property type="entry name" value="Cullin Repeats"/>
    <property type="match status" value="1"/>
</dbReference>
<evidence type="ECO:0000313" key="3">
    <source>
        <dbReference type="EnsemblMetazoa" id="GAUT000704-PA"/>
    </source>
</evidence>
<comment type="similarity">
    <text evidence="1">Belongs to the cullin family.</text>
</comment>
<dbReference type="STRING" id="7395.A0A1A9UDB3"/>
<feature type="domain" description="Cullin N-terminal" evidence="2">
    <location>
        <begin position="106"/>
        <end position="152"/>
    </location>
</feature>
<dbReference type="SUPFAM" id="SSF74788">
    <property type="entry name" value="Cullin repeat-like"/>
    <property type="match status" value="1"/>
</dbReference>
<organism evidence="3 4">
    <name type="scientific">Glossina austeni</name>
    <name type="common">Savannah tsetse fly</name>
    <dbReference type="NCBI Taxonomy" id="7395"/>
    <lineage>
        <taxon>Eukaryota</taxon>
        <taxon>Metazoa</taxon>
        <taxon>Ecdysozoa</taxon>
        <taxon>Arthropoda</taxon>
        <taxon>Hexapoda</taxon>
        <taxon>Insecta</taxon>
        <taxon>Pterygota</taxon>
        <taxon>Neoptera</taxon>
        <taxon>Endopterygota</taxon>
        <taxon>Diptera</taxon>
        <taxon>Brachycera</taxon>
        <taxon>Muscomorpha</taxon>
        <taxon>Hippoboscoidea</taxon>
        <taxon>Glossinidae</taxon>
        <taxon>Glossina</taxon>
    </lineage>
</organism>
<proteinExistence type="inferred from homology"/>
<dbReference type="InterPro" id="IPR016159">
    <property type="entry name" value="Cullin_repeat-like_dom_sf"/>
</dbReference>
<dbReference type="AlphaFoldDB" id="A0A1A9UDB3"/>
<sequence>MLSPSEVLTPLADMSRVDAGHYIDTFCFKRYSDDITNQAMTLILVPVEVHRYFYHFYVASLAITKTNTPYLNIRYVVARPCTVNTSSLSTFSHFQGLADMLSASEIITRDSEKYVEHLLGLFKTFSTLIKNAFSDDRHFPTALDKAFETSVLKLELATGIQNRNVTYTAPESIRPELS</sequence>
<accession>A0A1A9UDB3</accession>
<dbReference type="EnsemblMetazoa" id="GAUT000704-RA">
    <property type="protein sequence ID" value="GAUT000704-PA"/>
    <property type="gene ID" value="GAUT000704"/>
</dbReference>
<dbReference type="Pfam" id="PF00888">
    <property type="entry name" value="Cullin"/>
    <property type="match status" value="1"/>
</dbReference>
<dbReference type="VEuPathDB" id="VectorBase:GAUT000704"/>
<dbReference type="Proteomes" id="UP000078200">
    <property type="component" value="Unassembled WGS sequence"/>
</dbReference>
<protein>
    <recommendedName>
        <fullName evidence="2">Cullin N-terminal domain-containing protein</fullName>
    </recommendedName>
</protein>
<evidence type="ECO:0000313" key="4">
    <source>
        <dbReference type="Proteomes" id="UP000078200"/>
    </source>
</evidence>
<evidence type="ECO:0000259" key="2">
    <source>
        <dbReference type="Pfam" id="PF00888"/>
    </source>
</evidence>
<keyword evidence="4" id="KW-1185">Reference proteome</keyword>